<organism evidence="3 4">
    <name type="scientific">Acer saccharum</name>
    <name type="common">Sugar maple</name>
    <dbReference type="NCBI Taxonomy" id="4024"/>
    <lineage>
        <taxon>Eukaryota</taxon>
        <taxon>Viridiplantae</taxon>
        <taxon>Streptophyta</taxon>
        <taxon>Embryophyta</taxon>
        <taxon>Tracheophyta</taxon>
        <taxon>Spermatophyta</taxon>
        <taxon>Magnoliopsida</taxon>
        <taxon>eudicotyledons</taxon>
        <taxon>Gunneridae</taxon>
        <taxon>Pentapetalae</taxon>
        <taxon>rosids</taxon>
        <taxon>malvids</taxon>
        <taxon>Sapindales</taxon>
        <taxon>Sapindaceae</taxon>
        <taxon>Hippocastanoideae</taxon>
        <taxon>Acereae</taxon>
        <taxon>Acer</taxon>
    </lineage>
</organism>
<accession>A0AA39S9Z7</accession>
<reference evidence="3" key="2">
    <citation type="submission" date="2023-06" db="EMBL/GenBank/DDBJ databases">
        <authorList>
            <person name="Swenson N.G."/>
            <person name="Wegrzyn J.L."/>
            <person name="Mcevoy S.L."/>
        </authorList>
    </citation>
    <scope>NUCLEOTIDE SEQUENCE</scope>
    <source>
        <strain evidence="3">NS2018</strain>
        <tissue evidence="3">Leaf</tissue>
    </source>
</reference>
<dbReference type="Gene3D" id="1.10.630.10">
    <property type="entry name" value="Cytochrome P450"/>
    <property type="match status" value="1"/>
</dbReference>
<comment type="caution">
    <text evidence="3">The sequence shown here is derived from an EMBL/GenBank/DDBJ whole genome shotgun (WGS) entry which is preliminary data.</text>
</comment>
<keyword evidence="4" id="KW-1185">Reference proteome</keyword>
<protein>
    <recommendedName>
        <fullName evidence="5">Cytochrome P450</fullName>
    </recommendedName>
</protein>
<gene>
    <name evidence="3" type="ORF">LWI29_014746</name>
</gene>
<evidence type="ECO:0008006" key="5">
    <source>
        <dbReference type="Google" id="ProtNLM"/>
    </source>
</evidence>
<evidence type="ECO:0000259" key="2">
    <source>
        <dbReference type="Pfam" id="PF25597"/>
    </source>
</evidence>
<dbReference type="AlphaFoldDB" id="A0AA39S9Z7"/>
<dbReference type="Pfam" id="PF22936">
    <property type="entry name" value="Pol_BBD"/>
    <property type="match status" value="1"/>
</dbReference>
<dbReference type="GO" id="GO:0020037">
    <property type="term" value="F:heme binding"/>
    <property type="evidence" value="ECO:0007669"/>
    <property type="project" value="InterPro"/>
</dbReference>
<evidence type="ECO:0000313" key="3">
    <source>
        <dbReference type="EMBL" id="KAK0586937.1"/>
    </source>
</evidence>
<dbReference type="InterPro" id="IPR036396">
    <property type="entry name" value="Cyt_P450_sf"/>
</dbReference>
<dbReference type="PANTHER" id="PTHR47951:SF7">
    <property type="entry name" value="FLAVONOID 3',5'-HYDROXYLASE-LIKE ISOFORM X1"/>
    <property type="match status" value="1"/>
</dbReference>
<dbReference type="GO" id="GO:0005506">
    <property type="term" value="F:iron ion binding"/>
    <property type="evidence" value="ECO:0007669"/>
    <property type="project" value="InterPro"/>
</dbReference>
<feature type="domain" description="Retrovirus-related Pol polyprotein from transposon TNT 1-94-like beta-barrel" evidence="1">
    <location>
        <begin position="177"/>
        <end position="251"/>
    </location>
</feature>
<dbReference type="Pfam" id="PF00067">
    <property type="entry name" value="p450"/>
    <property type="match status" value="1"/>
</dbReference>
<name>A0AA39S9Z7_ACESA</name>
<dbReference type="Proteomes" id="UP001168877">
    <property type="component" value="Unassembled WGS sequence"/>
</dbReference>
<dbReference type="SUPFAM" id="SSF48264">
    <property type="entry name" value="Cytochrome P450"/>
    <property type="match status" value="2"/>
</dbReference>
<evidence type="ECO:0000259" key="1">
    <source>
        <dbReference type="Pfam" id="PF22936"/>
    </source>
</evidence>
<dbReference type="PANTHER" id="PTHR47951">
    <property type="entry name" value="OS08G0547900 PROTEIN"/>
    <property type="match status" value="1"/>
</dbReference>
<dbReference type="InterPro" id="IPR057670">
    <property type="entry name" value="SH3_retrovirus"/>
</dbReference>
<dbReference type="EMBL" id="JAUESC010000382">
    <property type="protein sequence ID" value="KAK0586937.1"/>
    <property type="molecule type" value="Genomic_DNA"/>
</dbReference>
<reference evidence="3" key="1">
    <citation type="journal article" date="2022" name="Plant J.">
        <title>Strategies of tolerance reflected in two North American maple genomes.</title>
        <authorList>
            <person name="McEvoy S.L."/>
            <person name="Sezen U.U."/>
            <person name="Trouern-Trend A."/>
            <person name="McMahon S.M."/>
            <person name="Schaberg P.G."/>
            <person name="Yang J."/>
            <person name="Wegrzyn J.L."/>
            <person name="Swenson N.G."/>
        </authorList>
    </citation>
    <scope>NUCLEOTIDE SEQUENCE</scope>
    <source>
        <strain evidence="3">NS2018</strain>
    </source>
</reference>
<dbReference type="GO" id="GO:0004497">
    <property type="term" value="F:monooxygenase activity"/>
    <property type="evidence" value="ECO:0007669"/>
    <property type="project" value="InterPro"/>
</dbReference>
<feature type="domain" description="Retroviral polymerase SH3-like" evidence="2">
    <location>
        <begin position="313"/>
        <end position="373"/>
    </location>
</feature>
<proteinExistence type="predicted"/>
<dbReference type="Pfam" id="PF25597">
    <property type="entry name" value="SH3_retrovirus"/>
    <property type="match status" value="1"/>
</dbReference>
<dbReference type="GO" id="GO:0016705">
    <property type="term" value="F:oxidoreductase activity, acting on paired donors, with incorporation or reduction of molecular oxygen"/>
    <property type="evidence" value="ECO:0007669"/>
    <property type="project" value="InterPro"/>
</dbReference>
<dbReference type="InterPro" id="IPR001128">
    <property type="entry name" value="Cyt_P450"/>
</dbReference>
<evidence type="ECO:0000313" key="4">
    <source>
        <dbReference type="Proteomes" id="UP001168877"/>
    </source>
</evidence>
<sequence>MAERMFMYSLATLLHSFDWKLGEGEKLDLTEKFGIVLKLKNPLVAIPTPRTYNSGKAKGERPVCAYCGITGHTKDKCYKLHGFPPGFKFRNGNGRSSSNASAQSNFKPSINQTSSDVIEVVPSQFTPSNAVIGLSSDQCQQLIALLSSQLHTTSSVDSHPVVSNFTGIGSSIPSTTWIIDSGATHHVCHDLSLFSSFDIDFSGSSVQLPNGHMVAISKIGTVSLSLHLVLTKVLYVPDFKYNLLSISALLQSASCSLKFYADHCYIQDISQDSLIGMAYLINRIPSSLLQHRTSFQLIYNKPSQYAHLKAFGCLCYASTLASSRDKFSAQSKACVFLGYPIGMKAYKLLDIASNKVFNSRDVYFHEKVFPFSGSIHRSAATHDLFHERVLPLSLPDSVDSNVSSSPILEPDCDSAMMDQAVLQPSNFSSTDISTEGSFAAPNSDSSPISVVTKSKRAVRRPFYLQDYHCALINNKYLDHTSTYPISNVLSYSRLSPSFRAAVLSNWRKRVPPLPPGPRGLPIIGYLPFLGTHLHKTFTDLAGVYGPIYKLWLGNNLCVVVSSPSLAKELVRDQDTIFANRDPPVAAMVLHGGKDIAWLPYGPEWRTLRKLFVSKMMSNASLDACYSLRKQEVKKIIRDVYNRSGKAIDIGELSFSASINVIQNILWGSTLQGENTTINGTGVELRESLAELMVLLGAPNISDIFPMLSRFDIQGIAKRTKKIGFHFENMIDSAIQRSKNLAAIGGTANNDGKKDFLQILLELMEHEDGATSFTMAQLKGMLTVWFLFFASIYSSEYLRKFLWLKA</sequence>
<dbReference type="InterPro" id="IPR054722">
    <property type="entry name" value="PolX-like_BBD"/>
</dbReference>